<evidence type="ECO:0000313" key="1">
    <source>
        <dbReference type="EMBL" id="KAI4471815.1"/>
    </source>
</evidence>
<proteinExistence type="predicted"/>
<sequence>MLSDAWDTLTKTNLQRAWNKLWSEEQSAGEEDVNDNEDGGVNEVTGICSKIPGFEQCDENDVSEWLAVDNNDPGYQMLTDEEIKRHGRHIQRHLRQQKL</sequence>
<reference evidence="1" key="1">
    <citation type="submission" date="2022-04" db="EMBL/GenBank/DDBJ databases">
        <title>Chromosome-scale genome assembly of Holotrichia oblita Faldermann.</title>
        <authorList>
            <person name="Rongchong L."/>
        </authorList>
    </citation>
    <scope>NUCLEOTIDE SEQUENCE</scope>
    <source>
        <strain evidence="1">81SQS9</strain>
    </source>
</reference>
<protein>
    <submittedName>
        <fullName evidence="1">Uncharacterized protein</fullName>
    </submittedName>
</protein>
<evidence type="ECO:0000313" key="2">
    <source>
        <dbReference type="Proteomes" id="UP001056778"/>
    </source>
</evidence>
<dbReference type="EMBL" id="CM043015">
    <property type="protein sequence ID" value="KAI4471815.1"/>
    <property type="molecule type" value="Genomic_DNA"/>
</dbReference>
<name>A0ACB9TY95_HOLOL</name>
<comment type="caution">
    <text evidence="1">The sequence shown here is derived from an EMBL/GenBank/DDBJ whole genome shotgun (WGS) entry which is preliminary data.</text>
</comment>
<gene>
    <name evidence="1" type="ORF">MML48_1g12420</name>
</gene>
<organism evidence="1 2">
    <name type="scientific">Holotrichia oblita</name>
    <name type="common">Chafer beetle</name>
    <dbReference type="NCBI Taxonomy" id="644536"/>
    <lineage>
        <taxon>Eukaryota</taxon>
        <taxon>Metazoa</taxon>
        <taxon>Ecdysozoa</taxon>
        <taxon>Arthropoda</taxon>
        <taxon>Hexapoda</taxon>
        <taxon>Insecta</taxon>
        <taxon>Pterygota</taxon>
        <taxon>Neoptera</taxon>
        <taxon>Endopterygota</taxon>
        <taxon>Coleoptera</taxon>
        <taxon>Polyphaga</taxon>
        <taxon>Scarabaeiformia</taxon>
        <taxon>Scarabaeidae</taxon>
        <taxon>Melolonthinae</taxon>
        <taxon>Holotrichia</taxon>
    </lineage>
</organism>
<keyword evidence="2" id="KW-1185">Reference proteome</keyword>
<dbReference type="Proteomes" id="UP001056778">
    <property type="component" value="Chromosome 1"/>
</dbReference>
<accession>A0ACB9TY95</accession>